<evidence type="ECO:0000256" key="1">
    <source>
        <dbReference type="SAM" id="MobiDB-lite"/>
    </source>
</evidence>
<protein>
    <recommendedName>
        <fullName evidence="5">DUF3592 domain-containing protein</fullName>
    </recommendedName>
</protein>
<evidence type="ECO:0000313" key="3">
    <source>
        <dbReference type="EMBL" id="RKG94030.1"/>
    </source>
</evidence>
<proteinExistence type="predicted"/>
<keyword evidence="2" id="KW-0472">Membrane</keyword>
<keyword evidence="2" id="KW-0812">Transmembrane</keyword>
<dbReference type="Proteomes" id="UP000268094">
    <property type="component" value="Unassembled WGS sequence"/>
</dbReference>
<dbReference type="EMBL" id="RAVZ01000002">
    <property type="protein sequence ID" value="RKG94030.1"/>
    <property type="molecule type" value="Genomic_DNA"/>
</dbReference>
<accession>A0A3A8JQF9</accession>
<feature type="region of interest" description="Disordered" evidence="1">
    <location>
        <begin position="142"/>
        <end position="166"/>
    </location>
</feature>
<evidence type="ECO:0000313" key="4">
    <source>
        <dbReference type="Proteomes" id="UP000268094"/>
    </source>
</evidence>
<evidence type="ECO:0000256" key="2">
    <source>
        <dbReference type="SAM" id="Phobius"/>
    </source>
</evidence>
<reference evidence="4" key="1">
    <citation type="submission" date="2018-09" db="EMBL/GenBank/DDBJ databases">
        <authorList>
            <person name="Livingstone P.G."/>
            <person name="Whitworth D.E."/>
        </authorList>
    </citation>
    <scope>NUCLEOTIDE SEQUENCE [LARGE SCALE GENOMIC DNA]</scope>
    <source>
        <strain evidence="4">CA054A</strain>
    </source>
</reference>
<comment type="caution">
    <text evidence="3">The sequence shown here is derived from an EMBL/GenBank/DDBJ whole genome shotgun (WGS) entry which is preliminary data.</text>
</comment>
<name>A0A3A8JQF9_9BACT</name>
<keyword evidence="4" id="KW-1185">Reference proteome</keyword>
<organism evidence="3 4">
    <name type="scientific">Corallococcus terminator</name>
    <dbReference type="NCBI Taxonomy" id="2316733"/>
    <lineage>
        <taxon>Bacteria</taxon>
        <taxon>Pseudomonadati</taxon>
        <taxon>Myxococcota</taxon>
        <taxon>Myxococcia</taxon>
        <taxon>Myxococcales</taxon>
        <taxon>Cystobacterineae</taxon>
        <taxon>Myxococcaceae</taxon>
        <taxon>Corallococcus</taxon>
    </lineage>
</organism>
<dbReference type="AlphaFoldDB" id="A0A3A8JQF9"/>
<feature type="transmembrane region" description="Helical" evidence="2">
    <location>
        <begin position="6"/>
        <end position="23"/>
    </location>
</feature>
<evidence type="ECO:0008006" key="5">
    <source>
        <dbReference type="Google" id="ProtNLM"/>
    </source>
</evidence>
<gene>
    <name evidence="3" type="ORF">D7V88_00240</name>
</gene>
<dbReference type="RefSeq" id="WP_120538549.1">
    <property type="nucleotide sequence ID" value="NZ_RAVZ01000002.1"/>
</dbReference>
<keyword evidence="2" id="KW-1133">Transmembrane helix</keyword>
<sequence>MDPVGTIALILLMLVFFVVIVWVRRQKARSIQELLRRGRRTQGEVLFVEEGYEDTADTLHYSFTLTDGREMRHSYRSPFRLSWGDVSAGSPIDIIYLTEDPRQSLPAQETGKEQPQGVHPMIWITGVALFLLCVYTLEQRKQKNPVPPAPATPSSRGNLQPYRPHP</sequence>